<dbReference type="GO" id="GO:0031123">
    <property type="term" value="P:RNA 3'-end processing"/>
    <property type="evidence" value="ECO:0007669"/>
    <property type="project" value="TreeGrafter"/>
</dbReference>
<evidence type="ECO:0000256" key="1">
    <source>
        <dbReference type="ARBA" id="ARBA00001936"/>
    </source>
</evidence>
<dbReference type="PANTHER" id="PTHR12271:SF66">
    <property type="entry name" value="TERMINAL URIDYLYLTRANSFERASE TAILOR"/>
    <property type="match status" value="1"/>
</dbReference>
<feature type="domain" description="PAP-associated" evidence="7">
    <location>
        <begin position="794"/>
        <end position="854"/>
    </location>
</feature>
<feature type="domain" description="Poly(A) RNA polymerase mitochondrial-like central palm" evidence="8">
    <location>
        <begin position="537"/>
        <end position="698"/>
    </location>
</feature>
<dbReference type="Gene3D" id="3.30.460.10">
    <property type="entry name" value="Beta Polymerase, domain 2"/>
    <property type="match status" value="1"/>
</dbReference>
<feature type="region of interest" description="Disordered" evidence="6">
    <location>
        <begin position="174"/>
        <end position="233"/>
    </location>
</feature>
<evidence type="ECO:0000256" key="2">
    <source>
        <dbReference type="ARBA" id="ARBA00001946"/>
    </source>
</evidence>
<evidence type="ECO:0000256" key="6">
    <source>
        <dbReference type="SAM" id="MobiDB-lite"/>
    </source>
</evidence>
<dbReference type="InterPro" id="IPR054708">
    <property type="entry name" value="MTPAP-like_central"/>
</dbReference>
<feature type="compositionally biased region" description="Low complexity" evidence="6">
    <location>
        <begin position="187"/>
        <end position="208"/>
    </location>
</feature>
<gene>
    <name evidence="9" type="primary">TUT1</name>
    <name evidence="9" type="ORF">DERF_006351</name>
</gene>
<keyword evidence="5" id="KW-0460">Magnesium</keyword>
<feature type="region of interest" description="Disordered" evidence="6">
    <location>
        <begin position="119"/>
        <end position="142"/>
    </location>
</feature>
<dbReference type="SUPFAM" id="SSF81631">
    <property type="entry name" value="PAP/OAS1 substrate-binding domain"/>
    <property type="match status" value="1"/>
</dbReference>
<comment type="cofactor">
    <cofactor evidence="1">
        <name>Mn(2+)</name>
        <dbReference type="ChEBI" id="CHEBI:29035"/>
    </cofactor>
</comment>
<feature type="region of interest" description="Disordered" evidence="6">
    <location>
        <begin position="281"/>
        <end position="308"/>
    </location>
</feature>
<accession>A0A922LC30</accession>
<dbReference type="GO" id="GO:0050265">
    <property type="term" value="F:RNA uridylyltransferase activity"/>
    <property type="evidence" value="ECO:0007669"/>
    <property type="project" value="TreeGrafter"/>
</dbReference>
<evidence type="ECO:0000256" key="3">
    <source>
        <dbReference type="ARBA" id="ARBA00022679"/>
    </source>
</evidence>
<dbReference type="Proteomes" id="UP000790347">
    <property type="component" value="Unassembled WGS sequence"/>
</dbReference>
<comment type="cofactor">
    <cofactor evidence="2">
        <name>Mg(2+)</name>
        <dbReference type="ChEBI" id="CHEBI:18420"/>
    </cofactor>
</comment>
<dbReference type="GO" id="GO:1990817">
    <property type="term" value="F:poly(A) RNA polymerase activity"/>
    <property type="evidence" value="ECO:0007669"/>
    <property type="project" value="UniProtKB-ARBA"/>
</dbReference>
<dbReference type="Pfam" id="PF22600">
    <property type="entry name" value="MTPAP-like_central"/>
    <property type="match status" value="1"/>
</dbReference>
<sequence length="1116" mass="133279">MKIEQSIQKLNINSTNSTTTTTMASSTSPPSTSSLYTYNDVTSQQQQQQPIHWNPNPFQQQHWQTTNLVPTHYPPLQHQNNFQAQSFFIQHQGIFPQSPPIPPPPPPTFLIGTMPMINHQSIVPPSSSSSTQHHHQQQQQQSAFNNQFYDKNYPEMPMVNNSNYELQQQLSNFSINNNYNDDDHIQRPQQQQHSQQFNRSTATTTTTTNELLNNKSMDQKRLPTNNNSRKPNWTKINVNDLFEMSKPNFRNNRRLLNDDHHHALLPTPSTATTATNSIHHQYFNNTNTSGGDFGGGTNNDRKNVNKNRQKRLFMNKDDENRLKFNNEEPRRQQQQQQQEQQEEQLKRLKLNRLEDKHLENILAKFGHDLIETECHIQRIISSYSQRTCTYLYSIIWIYFEHLEQRLNFHHDNNDPNTLSYTDLLDGRQYQYTDFCSYGKRFQIFLNHSNWFKPIELEQFLCLIKHYEKLHPKDILEFRQYLLHLRLQLQRNNRNNNNNNYFNRSIKLNYSIDYRSVTYETFDQRMLYNNVIQLNGFKEKFNEFNSTYSLSKESRSHMMKFVQMFEQMLYTHFEQFRPRVHTFGSISNGLGTSNSDFDLFIQFEKINADILDFHTSMMALEVIEKLMKIEFGLQLRNDQSTIIHSRRCPIIKLNFHQCLRHLKLEMPRQQQMRMEFTKCDISIVSMYGVHNSRLLNFFTRYDRRFYELTMALKYWAKTNELISTHMFSTYAFTMLIVFFLQQQDPPILPTVGYLNRLAKKSKNSKKQILHRWDFNFYDDDIELIGRSKNRKSTPSLFVEFFKYYNEFNFFLNAIRPRQGVHINKYKLAAEKEINNFHTFNMSSFFCIEDPFVLDHNVAYNVRTRNVHRFFVCLKTVADRIDENNCLDILLEKQLSWDQNPDIFPPCNLYRYELILNEDDCQYELRQRKKSLKTFNDVDQMWQLIMKFFHHIIDQLLTNYFFMPTFTLNLSQHDHMISCHPHWPTLDKIIHSQHWQQLSQFVQSKTPGSIDLLRCFRKRFRKELNEFENQRANNNTINNSDDDNDDNEEWFNISYSYRPGDSNNFANFNVQAVRSSTFAVLDVVIATLQTFFHAIDRSDPMETFGQCYHRFLLNADDD</sequence>
<evidence type="ECO:0000256" key="5">
    <source>
        <dbReference type="ARBA" id="ARBA00022842"/>
    </source>
</evidence>
<dbReference type="Pfam" id="PF03828">
    <property type="entry name" value="PAP_assoc"/>
    <property type="match status" value="1"/>
</dbReference>
<feature type="compositionally biased region" description="Low complexity" evidence="6">
    <location>
        <begin position="13"/>
        <end position="33"/>
    </location>
</feature>
<comment type="caution">
    <text evidence="9">The sequence shown here is derived from an EMBL/GenBank/DDBJ whole genome shotgun (WGS) entry which is preliminary data.</text>
</comment>
<protein>
    <submittedName>
        <fullName evidence="9">Speckle targeted PIP5K1A-regulated poly(A) polymerase</fullName>
    </submittedName>
</protein>
<dbReference type="AlphaFoldDB" id="A0A922LC30"/>
<organism evidence="9 10">
    <name type="scientific">Dermatophagoides farinae</name>
    <name type="common">American house dust mite</name>
    <dbReference type="NCBI Taxonomy" id="6954"/>
    <lineage>
        <taxon>Eukaryota</taxon>
        <taxon>Metazoa</taxon>
        <taxon>Ecdysozoa</taxon>
        <taxon>Arthropoda</taxon>
        <taxon>Chelicerata</taxon>
        <taxon>Arachnida</taxon>
        <taxon>Acari</taxon>
        <taxon>Acariformes</taxon>
        <taxon>Sarcoptiformes</taxon>
        <taxon>Astigmata</taxon>
        <taxon>Psoroptidia</taxon>
        <taxon>Analgoidea</taxon>
        <taxon>Pyroglyphidae</taxon>
        <taxon>Dermatophagoidinae</taxon>
        <taxon>Dermatophagoides</taxon>
    </lineage>
</organism>
<evidence type="ECO:0000313" key="9">
    <source>
        <dbReference type="EMBL" id="KAH9522790.1"/>
    </source>
</evidence>
<dbReference type="GO" id="GO:0046872">
    <property type="term" value="F:metal ion binding"/>
    <property type="evidence" value="ECO:0007669"/>
    <property type="project" value="UniProtKB-KW"/>
</dbReference>
<reference evidence="9" key="1">
    <citation type="submission" date="2013-05" db="EMBL/GenBank/DDBJ databases">
        <authorList>
            <person name="Yim A.K.Y."/>
            <person name="Chan T.F."/>
            <person name="Ji K.M."/>
            <person name="Liu X.Y."/>
            <person name="Zhou J.W."/>
            <person name="Li R.Q."/>
            <person name="Yang K.Y."/>
            <person name="Li J."/>
            <person name="Li M."/>
            <person name="Law P.T.W."/>
            <person name="Wu Y.L."/>
            <person name="Cai Z.L."/>
            <person name="Qin H."/>
            <person name="Bao Y."/>
            <person name="Leung R.K.K."/>
            <person name="Ng P.K.S."/>
            <person name="Zou J."/>
            <person name="Zhong X.J."/>
            <person name="Ran P.X."/>
            <person name="Zhong N.S."/>
            <person name="Liu Z.G."/>
            <person name="Tsui S.K.W."/>
        </authorList>
    </citation>
    <scope>NUCLEOTIDE SEQUENCE</scope>
    <source>
        <strain evidence="9">Derf</strain>
        <tissue evidence="9">Whole organism</tissue>
    </source>
</reference>
<dbReference type="PANTHER" id="PTHR12271">
    <property type="entry name" value="POLY A POLYMERASE CID PAP -RELATED"/>
    <property type="match status" value="1"/>
</dbReference>
<keyword evidence="4" id="KW-0479">Metal-binding</keyword>
<feature type="compositionally biased region" description="Low complexity" evidence="6">
    <location>
        <begin position="126"/>
        <end position="142"/>
    </location>
</feature>
<dbReference type="Gene3D" id="1.10.1410.10">
    <property type="match status" value="1"/>
</dbReference>
<keyword evidence="10" id="KW-1185">Reference proteome</keyword>
<name>A0A922LC30_DERFA</name>
<feature type="compositionally biased region" description="Polar residues" evidence="6">
    <location>
        <begin position="281"/>
        <end position="290"/>
    </location>
</feature>
<dbReference type="InterPro" id="IPR002058">
    <property type="entry name" value="PAP_assoc"/>
</dbReference>
<evidence type="ECO:0000256" key="4">
    <source>
        <dbReference type="ARBA" id="ARBA00022723"/>
    </source>
</evidence>
<feature type="region of interest" description="Disordered" evidence="6">
    <location>
        <begin position="11"/>
        <end position="33"/>
    </location>
</feature>
<feature type="compositionally biased region" description="Polar residues" evidence="6">
    <location>
        <begin position="209"/>
        <end position="233"/>
    </location>
</feature>
<evidence type="ECO:0000313" key="10">
    <source>
        <dbReference type="Proteomes" id="UP000790347"/>
    </source>
</evidence>
<evidence type="ECO:0000259" key="7">
    <source>
        <dbReference type="Pfam" id="PF03828"/>
    </source>
</evidence>
<reference evidence="9" key="2">
    <citation type="journal article" date="2022" name="Res Sq">
        <title>Comparative Genomics Reveals Insights into the Divergent Evolution of Astigmatic Mites and Household Pest Adaptations.</title>
        <authorList>
            <person name="Xiong Q."/>
            <person name="Wan A.T.-Y."/>
            <person name="Liu X.-Y."/>
            <person name="Fung C.S.-H."/>
            <person name="Xiao X."/>
            <person name="Malainual N."/>
            <person name="Hou J."/>
            <person name="Wang L."/>
            <person name="Wang M."/>
            <person name="Yang K."/>
            <person name="Cui Y."/>
            <person name="Leung E."/>
            <person name="Nong W."/>
            <person name="Shin S.-K."/>
            <person name="Au S."/>
            <person name="Jeong K.Y."/>
            <person name="Chew F.T."/>
            <person name="Hui J."/>
            <person name="Leung T.F."/>
            <person name="Tungtrongchitr A."/>
            <person name="Zhong N."/>
            <person name="Liu Z."/>
            <person name="Tsui S."/>
        </authorList>
    </citation>
    <scope>NUCLEOTIDE SEQUENCE</scope>
    <source>
        <strain evidence="9">Derf</strain>
        <tissue evidence="9">Whole organism</tissue>
    </source>
</reference>
<proteinExistence type="predicted"/>
<dbReference type="EMBL" id="ASGP02000002">
    <property type="protein sequence ID" value="KAH9522790.1"/>
    <property type="molecule type" value="Genomic_DNA"/>
</dbReference>
<dbReference type="InterPro" id="IPR043519">
    <property type="entry name" value="NT_sf"/>
</dbReference>
<evidence type="ECO:0000259" key="8">
    <source>
        <dbReference type="Pfam" id="PF22600"/>
    </source>
</evidence>
<dbReference type="SUPFAM" id="SSF81301">
    <property type="entry name" value="Nucleotidyltransferase"/>
    <property type="match status" value="1"/>
</dbReference>
<keyword evidence="3" id="KW-0808">Transferase</keyword>